<dbReference type="Gene3D" id="3.80.10.10">
    <property type="entry name" value="Ribonuclease Inhibitor"/>
    <property type="match status" value="1"/>
</dbReference>
<dbReference type="OrthoDB" id="10526202at2759"/>
<accession>T0RB51</accession>
<evidence type="ECO:0000313" key="1">
    <source>
        <dbReference type="EMBL" id="EQC26782.1"/>
    </source>
</evidence>
<keyword evidence="2" id="KW-1185">Reference proteome</keyword>
<dbReference type="SUPFAM" id="SSF52047">
    <property type="entry name" value="RNI-like"/>
    <property type="match status" value="1"/>
</dbReference>
<dbReference type="AlphaFoldDB" id="T0RB51"/>
<dbReference type="RefSeq" id="XP_008619825.1">
    <property type="nucleotide sequence ID" value="XM_008621603.1"/>
</dbReference>
<dbReference type="GeneID" id="19956159"/>
<dbReference type="VEuPathDB" id="FungiDB:SDRG_15432"/>
<dbReference type="Proteomes" id="UP000030762">
    <property type="component" value="Unassembled WGS sequence"/>
</dbReference>
<evidence type="ECO:0000313" key="2">
    <source>
        <dbReference type="Proteomes" id="UP000030762"/>
    </source>
</evidence>
<dbReference type="InParanoid" id="T0RB51"/>
<dbReference type="EMBL" id="JH767222">
    <property type="protein sequence ID" value="EQC26782.1"/>
    <property type="molecule type" value="Genomic_DNA"/>
</dbReference>
<reference evidence="1 2" key="1">
    <citation type="submission" date="2012-04" db="EMBL/GenBank/DDBJ databases">
        <title>The Genome Sequence of Saprolegnia declina VS20.</title>
        <authorList>
            <consortium name="The Broad Institute Genome Sequencing Platform"/>
            <person name="Russ C."/>
            <person name="Nusbaum C."/>
            <person name="Tyler B."/>
            <person name="van West P."/>
            <person name="Dieguez-Uribeondo J."/>
            <person name="de Bruijn I."/>
            <person name="Tripathy S."/>
            <person name="Jiang R."/>
            <person name="Young S.K."/>
            <person name="Zeng Q."/>
            <person name="Gargeya S."/>
            <person name="Fitzgerald M."/>
            <person name="Haas B."/>
            <person name="Abouelleil A."/>
            <person name="Alvarado L."/>
            <person name="Arachchi H.M."/>
            <person name="Berlin A."/>
            <person name="Chapman S.B."/>
            <person name="Goldberg J."/>
            <person name="Griggs A."/>
            <person name="Gujja S."/>
            <person name="Hansen M."/>
            <person name="Howarth C."/>
            <person name="Imamovic A."/>
            <person name="Larimer J."/>
            <person name="McCowen C."/>
            <person name="Montmayeur A."/>
            <person name="Murphy C."/>
            <person name="Neiman D."/>
            <person name="Pearson M."/>
            <person name="Priest M."/>
            <person name="Roberts A."/>
            <person name="Saif S."/>
            <person name="Shea T."/>
            <person name="Sisk P."/>
            <person name="Sykes S."/>
            <person name="Wortman J."/>
            <person name="Nusbaum C."/>
            <person name="Birren B."/>
        </authorList>
    </citation>
    <scope>NUCLEOTIDE SEQUENCE [LARGE SCALE GENOMIC DNA]</scope>
    <source>
        <strain evidence="1 2">VS20</strain>
    </source>
</reference>
<name>T0RB51_SAPDV</name>
<protein>
    <recommendedName>
        <fullName evidence="3">F-box domain-containing protein</fullName>
    </recommendedName>
</protein>
<organism evidence="1 2">
    <name type="scientific">Saprolegnia diclina (strain VS20)</name>
    <dbReference type="NCBI Taxonomy" id="1156394"/>
    <lineage>
        <taxon>Eukaryota</taxon>
        <taxon>Sar</taxon>
        <taxon>Stramenopiles</taxon>
        <taxon>Oomycota</taxon>
        <taxon>Saprolegniomycetes</taxon>
        <taxon>Saprolegniales</taxon>
        <taxon>Saprolegniaceae</taxon>
        <taxon>Saprolegnia</taxon>
    </lineage>
</organism>
<proteinExistence type="predicted"/>
<evidence type="ECO:0008006" key="3">
    <source>
        <dbReference type="Google" id="ProtNLM"/>
    </source>
</evidence>
<sequence>MAVADVVVLAATAIVPYVASPYDVRALLVALPANMRSGPLAALLTLLQSPAAFLEQWPVVCLEDVALRYRPLALLALPVLPSIVIRRFRDLPIVGRRELVAFLTAWPITSIQVSNDDDGDWDVDLFAAALPRCARLAHIGVSISMFARLRRWLPPSVRRVTLARDPWDSTVDYTDAVDMTPLLTWPQTATLTHLCLDCVGYFENALVANALATAPSLQCLDLRSMELDGSDIVALVDVLVAAKMTLPHVTELRLDGVDELSVAKLLSLIDGRRLTRLDVHYGENLSFLIALLPTLPALETLCFGYGMLDFLPAPTAHKCLRHVSFDTFMLATEDVSLLLDWTCGLSRLERISFCNFTLGEGPRASMQRALCHWFNRASVTYVRLERCDLDEDAAADVASALSSRTSPLALDLVQNGLLGQREVRCLFDALAPLPTSTLRASIVAEHRDEIVSYARQRGLMVDDSGDGEYTFCSVGRVL</sequence>
<gene>
    <name evidence="1" type="ORF">SDRG_15432</name>
</gene>
<dbReference type="InterPro" id="IPR032675">
    <property type="entry name" value="LRR_dom_sf"/>
</dbReference>